<evidence type="ECO:0000313" key="2">
    <source>
        <dbReference type="EMBL" id="PRQ08319.1"/>
    </source>
</evidence>
<reference evidence="2 3" key="1">
    <citation type="submission" date="2018-03" db="EMBL/GenBank/DDBJ databases">
        <title>Draft Genome Sequences of the Obligatory Marine Myxobacteria Enhygromyxa salina SWB007.</title>
        <authorList>
            <person name="Poehlein A."/>
            <person name="Moghaddam J.A."/>
            <person name="Harms H."/>
            <person name="Alanjari M."/>
            <person name="Koenig G.M."/>
            <person name="Daniel R."/>
            <person name="Schaeberle T.F."/>
        </authorList>
    </citation>
    <scope>NUCLEOTIDE SEQUENCE [LARGE SCALE GENOMIC DNA]</scope>
    <source>
        <strain evidence="2 3">SWB007</strain>
    </source>
</reference>
<evidence type="ECO:0000256" key="1">
    <source>
        <dbReference type="SAM" id="MobiDB-lite"/>
    </source>
</evidence>
<dbReference type="SUPFAM" id="SSF74653">
    <property type="entry name" value="TolA/TonB C-terminal domain"/>
    <property type="match status" value="1"/>
</dbReference>
<dbReference type="AlphaFoldDB" id="A0A2S9YTF3"/>
<sequence length="278" mass="28913">MHDPDRPRVLVGLPPIRSALTAPFAVARRDLQEVVSRPGPFVGGVLGSLLGCLALTGALLWMPSSAAADDQDALLVVEFMPASVVASGEPDAEPAAAAEPASELPADAPEQVSDEPGASVSEDAHQPSSEADPGATEAGEVPPTPTPKPKPTPTPGPAPGQDVDDPFHDANAWSDLLADGDPWASEVMRALRSMKVPAWAGQVSSSNPYTFRLRICTDGSVDKVLRKASSGDANLDAALEHELTRLDLPPVPPAMAAAMGKRCAVLDYNFAWLPSGVR</sequence>
<evidence type="ECO:0000313" key="3">
    <source>
        <dbReference type="Proteomes" id="UP000238823"/>
    </source>
</evidence>
<feature type="region of interest" description="Disordered" evidence="1">
    <location>
        <begin position="88"/>
        <end position="173"/>
    </location>
</feature>
<accession>A0A2S9YTF3</accession>
<proteinExistence type="predicted"/>
<protein>
    <submittedName>
        <fullName evidence="2">Uncharacterized protein</fullName>
    </submittedName>
</protein>
<gene>
    <name evidence="2" type="ORF">ENSA7_19460</name>
</gene>
<name>A0A2S9YTF3_9BACT</name>
<comment type="caution">
    <text evidence="2">The sequence shown here is derived from an EMBL/GenBank/DDBJ whole genome shotgun (WGS) entry which is preliminary data.</text>
</comment>
<feature type="compositionally biased region" description="Pro residues" evidence="1">
    <location>
        <begin position="142"/>
        <end position="158"/>
    </location>
</feature>
<dbReference type="OrthoDB" id="5505676at2"/>
<dbReference type="EMBL" id="PVNL01000042">
    <property type="protein sequence ID" value="PRQ08319.1"/>
    <property type="molecule type" value="Genomic_DNA"/>
</dbReference>
<organism evidence="2 3">
    <name type="scientific">Enhygromyxa salina</name>
    <dbReference type="NCBI Taxonomy" id="215803"/>
    <lineage>
        <taxon>Bacteria</taxon>
        <taxon>Pseudomonadati</taxon>
        <taxon>Myxococcota</taxon>
        <taxon>Polyangia</taxon>
        <taxon>Nannocystales</taxon>
        <taxon>Nannocystaceae</taxon>
        <taxon>Enhygromyxa</taxon>
    </lineage>
</organism>
<dbReference type="RefSeq" id="WP_106088961.1">
    <property type="nucleotide sequence ID" value="NZ_PVNL01000042.1"/>
</dbReference>
<dbReference type="Proteomes" id="UP000238823">
    <property type="component" value="Unassembled WGS sequence"/>
</dbReference>
<feature type="compositionally biased region" description="Low complexity" evidence="1">
    <location>
        <begin position="88"/>
        <end position="110"/>
    </location>
</feature>